<name>A0ABR1CNR4_NECAM</name>
<sequence length="477" mass="51543">MIGTTRRCKSRRSHLIRYLQHRALEMRVEALAAFKGCCEAVSPYLCALRLTSENLTVLSSTGNVTINISSGTRFIITAFGKASIAMAKAAEEQLGTRLHEGVVIAPNVGKISNPHLRSHVFYGAQHNLPDADSVTATHTALDCIQKNDSTDSVFLFLVSGGGSALFCSPDGVTLEEKLSTIRTLTANGADIRVLNAFRQKLSTVKGGKTLNYVKKGQVVTLLISDLIDNLIQFIASGPTVLQTKSMIEMSNTLTSLPKWKSLLPAEILSKLKDSPPQSTVQPHNIIVACISNALAELKRFFILHGYDAQIITSTLEGNAAQRGKDFAELIMSTKEDFPEKLKKFGGKLTAAPTTNRIAFLFGGETTVVLRGDGKGGRCQEMVLSCLMALASSGKTMPKFLFLAAGTDGIDGPTDAAGAYITNADVDKKIVGKGLKYLEISNSYEFWSTYNNGKNHFKPGPTGTNVMDIQIVLLDFDQ</sequence>
<feature type="domain" description="MOFRL-associated" evidence="3">
    <location>
        <begin position="31"/>
        <end position="267"/>
    </location>
</feature>
<proteinExistence type="inferred from homology"/>
<dbReference type="SUPFAM" id="SSF82544">
    <property type="entry name" value="GckA/TtuD-like"/>
    <property type="match status" value="1"/>
</dbReference>
<dbReference type="EMBL" id="JAVFWL010000003">
    <property type="protein sequence ID" value="KAK6739979.1"/>
    <property type="molecule type" value="Genomic_DNA"/>
</dbReference>
<organism evidence="4 5">
    <name type="scientific">Necator americanus</name>
    <name type="common">Human hookworm</name>
    <dbReference type="NCBI Taxonomy" id="51031"/>
    <lineage>
        <taxon>Eukaryota</taxon>
        <taxon>Metazoa</taxon>
        <taxon>Ecdysozoa</taxon>
        <taxon>Nematoda</taxon>
        <taxon>Chromadorea</taxon>
        <taxon>Rhabditida</taxon>
        <taxon>Rhabditina</taxon>
        <taxon>Rhabditomorpha</taxon>
        <taxon>Strongyloidea</taxon>
        <taxon>Ancylostomatidae</taxon>
        <taxon>Bunostominae</taxon>
        <taxon>Necator</taxon>
    </lineage>
</organism>
<feature type="domain" description="MOFRL" evidence="2">
    <location>
        <begin position="358"/>
        <end position="467"/>
    </location>
</feature>
<dbReference type="PANTHER" id="PTHR12227:SF0">
    <property type="entry name" value="GLYCERATE KINASE"/>
    <property type="match status" value="1"/>
</dbReference>
<dbReference type="InterPro" id="IPR039760">
    <property type="entry name" value="MOFRL_protein"/>
</dbReference>
<dbReference type="Pfam" id="PF05161">
    <property type="entry name" value="MOFRL"/>
    <property type="match status" value="1"/>
</dbReference>
<protein>
    <recommendedName>
        <fullName evidence="6">MOFRL family protein</fullName>
    </recommendedName>
</protein>
<dbReference type="Gene3D" id="3.40.50.10180">
    <property type="entry name" value="Glycerate kinase, MOFRL-like N-terminal domain"/>
    <property type="match status" value="1"/>
</dbReference>
<dbReference type="InterPro" id="IPR038614">
    <property type="entry name" value="GK_N_sf"/>
</dbReference>
<evidence type="ECO:0000313" key="5">
    <source>
        <dbReference type="Proteomes" id="UP001303046"/>
    </source>
</evidence>
<evidence type="ECO:0000313" key="4">
    <source>
        <dbReference type="EMBL" id="KAK6739979.1"/>
    </source>
</evidence>
<comment type="caution">
    <text evidence="4">The sequence shown here is derived from an EMBL/GenBank/DDBJ whole genome shotgun (WGS) entry which is preliminary data.</text>
</comment>
<dbReference type="PANTHER" id="PTHR12227">
    <property type="entry name" value="GLYCERATE KINASE"/>
    <property type="match status" value="1"/>
</dbReference>
<dbReference type="InterPro" id="IPR025286">
    <property type="entry name" value="MOFRL_assoc_dom"/>
</dbReference>
<keyword evidence="5" id="KW-1185">Reference proteome</keyword>
<evidence type="ECO:0000259" key="2">
    <source>
        <dbReference type="Pfam" id="PF05161"/>
    </source>
</evidence>
<reference evidence="4 5" key="1">
    <citation type="submission" date="2023-08" db="EMBL/GenBank/DDBJ databases">
        <title>A Necator americanus chromosomal reference genome.</title>
        <authorList>
            <person name="Ilik V."/>
            <person name="Petrzelkova K.J."/>
            <person name="Pardy F."/>
            <person name="Fuh T."/>
            <person name="Niatou-Singa F.S."/>
            <person name="Gouil Q."/>
            <person name="Baker L."/>
            <person name="Ritchie M.E."/>
            <person name="Jex A.R."/>
            <person name="Gazzola D."/>
            <person name="Li H."/>
            <person name="Toshio Fujiwara R."/>
            <person name="Zhan B."/>
            <person name="Aroian R.V."/>
            <person name="Pafco B."/>
            <person name="Schwarz E.M."/>
        </authorList>
    </citation>
    <scope>NUCLEOTIDE SEQUENCE [LARGE SCALE GENOMIC DNA]</scope>
    <source>
        <strain evidence="4 5">Aroian</strain>
        <tissue evidence="4">Whole animal</tissue>
    </source>
</reference>
<evidence type="ECO:0000259" key="3">
    <source>
        <dbReference type="Pfam" id="PF13660"/>
    </source>
</evidence>
<dbReference type="InterPro" id="IPR007835">
    <property type="entry name" value="MOFRL"/>
</dbReference>
<evidence type="ECO:0008006" key="6">
    <source>
        <dbReference type="Google" id="ProtNLM"/>
    </source>
</evidence>
<comment type="similarity">
    <text evidence="1">Belongs to the glycerate kinase type-2 family.</text>
</comment>
<accession>A0ABR1CNR4</accession>
<gene>
    <name evidence="4" type="primary">Necator_chrIII.g9212</name>
    <name evidence="4" type="ORF">RB195_008447</name>
</gene>
<dbReference type="Proteomes" id="UP001303046">
    <property type="component" value="Unassembled WGS sequence"/>
</dbReference>
<dbReference type="Gene3D" id="3.40.1480.10">
    <property type="entry name" value="MOFRL domain"/>
    <property type="match status" value="1"/>
</dbReference>
<dbReference type="InterPro" id="IPR037035">
    <property type="entry name" value="GK-like_C_sf"/>
</dbReference>
<dbReference type="Pfam" id="PF13660">
    <property type="entry name" value="DUF4147"/>
    <property type="match status" value="1"/>
</dbReference>
<evidence type="ECO:0000256" key="1">
    <source>
        <dbReference type="ARBA" id="ARBA00005393"/>
    </source>
</evidence>